<dbReference type="Proteomes" id="UP000265882">
    <property type="component" value="Unassembled WGS sequence"/>
</dbReference>
<evidence type="ECO:0000259" key="4">
    <source>
        <dbReference type="SMART" id="SM00861"/>
    </source>
</evidence>
<dbReference type="InterPro" id="IPR033248">
    <property type="entry name" value="Transketolase_C"/>
</dbReference>
<dbReference type="AlphaFoldDB" id="A0A3A4NYD2"/>
<dbReference type="CDD" id="cd07033">
    <property type="entry name" value="TPP_PYR_DXS_TK_like"/>
    <property type="match status" value="1"/>
</dbReference>
<dbReference type="Pfam" id="PF02780">
    <property type="entry name" value="Transketolase_C"/>
    <property type="match status" value="1"/>
</dbReference>
<dbReference type="InterPro" id="IPR051157">
    <property type="entry name" value="PDH/Transketolase"/>
</dbReference>
<evidence type="ECO:0000256" key="2">
    <source>
        <dbReference type="ARBA" id="ARBA00007131"/>
    </source>
</evidence>
<dbReference type="SMART" id="SM00861">
    <property type="entry name" value="Transket_pyr"/>
    <property type="match status" value="1"/>
</dbReference>
<dbReference type="SUPFAM" id="SSF52922">
    <property type="entry name" value="TK C-terminal domain-like"/>
    <property type="match status" value="1"/>
</dbReference>
<comment type="caution">
    <text evidence="5">The sequence shown here is derived from an EMBL/GenBank/DDBJ whole genome shotgun (WGS) entry which is preliminary data.</text>
</comment>
<organism evidence="5 6">
    <name type="scientific">Abyssobacteria bacterium (strain SURF_5)</name>
    <dbReference type="NCBI Taxonomy" id="2093360"/>
    <lineage>
        <taxon>Bacteria</taxon>
        <taxon>Pseudomonadati</taxon>
        <taxon>Candidatus Hydrogenedentota</taxon>
        <taxon>Candidatus Abyssobacteria</taxon>
    </lineage>
</organism>
<comment type="similarity">
    <text evidence="2">Belongs to the transketolase family.</text>
</comment>
<dbReference type="Gene3D" id="3.40.50.970">
    <property type="match status" value="1"/>
</dbReference>
<protein>
    <submittedName>
        <fullName evidence="5">Transketolase family protein</fullName>
    </submittedName>
</protein>
<evidence type="ECO:0000256" key="3">
    <source>
        <dbReference type="ARBA" id="ARBA00023052"/>
    </source>
</evidence>
<accession>A0A3A4NYD2</accession>
<evidence type="ECO:0000256" key="1">
    <source>
        <dbReference type="ARBA" id="ARBA00001964"/>
    </source>
</evidence>
<feature type="domain" description="Transketolase-like pyrimidine-binding" evidence="4">
    <location>
        <begin position="17"/>
        <end position="182"/>
    </location>
</feature>
<dbReference type="InterPro" id="IPR029061">
    <property type="entry name" value="THDP-binding"/>
</dbReference>
<dbReference type="FunFam" id="3.40.50.970:FF:000129">
    <property type="entry name" value="Transketolase"/>
    <property type="match status" value="1"/>
</dbReference>
<dbReference type="SUPFAM" id="SSF52518">
    <property type="entry name" value="Thiamin diphosphate-binding fold (THDP-binding)"/>
    <property type="match status" value="1"/>
</dbReference>
<dbReference type="InterPro" id="IPR009014">
    <property type="entry name" value="Transketo_C/PFOR_II"/>
</dbReference>
<evidence type="ECO:0000313" key="6">
    <source>
        <dbReference type="Proteomes" id="UP000265882"/>
    </source>
</evidence>
<reference evidence="5 6" key="1">
    <citation type="journal article" date="2017" name="ISME J.">
        <title>Energy and carbon metabolisms in a deep terrestrial subsurface fluid microbial community.</title>
        <authorList>
            <person name="Momper L."/>
            <person name="Jungbluth S.P."/>
            <person name="Lee M.D."/>
            <person name="Amend J.P."/>
        </authorList>
    </citation>
    <scope>NUCLEOTIDE SEQUENCE [LARGE SCALE GENOMIC DNA]</scope>
    <source>
        <strain evidence="5">SURF_5</strain>
    </source>
</reference>
<dbReference type="PANTHER" id="PTHR43825:SF1">
    <property type="entry name" value="TRANSKETOLASE-LIKE PYRIMIDINE-BINDING DOMAIN-CONTAINING PROTEIN"/>
    <property type="match status" value="1"/>
</dbReference>
<dbReference type="InterPro" id="IPR005475">
    <property type="entry name" value="Transketolase-like_Pyr-bd"/>
</dbReference>
<keyword evidence="3" id="KW-0786">Thiamine pyrophosphate</keyword>
<sequence length="338" mass="36734">MSDGTGTTWTCYDAATMSAREIYGRVLAEMGKTDTRIVGLSADLAKSTAIAFFEKGHPDRFFNMGIAEQNMMGVAAGMAKMGLIPFASTFAVFAAMRAAEQVRTDICYQKLPVKIIATHSGISFGAAGTTHHCTEDIAIMRSFANMTVIVPADGTETANAVRACVDIPGPVYMRIGRGFEPPFYENENYGFKIGKAHTVREGSDLAIITCGIGVLQSVEAARTLEEADGLSVRVINMHTIKPIDRDAIMKALTETRRVITVEEHNMLGGLGSAVADVIAESGKGCAFRKIGLPDTYSEVGYPEDLYAHYKLDSNGIVDTIRQVMKIEFEEDEDWEDEV</sequence>
<gene>
    <name evidence="5" type="ORF">C4520_10880</name>
</gene>
<dbReference type="Gene3D" id="3.40.50.920">
    <property type="match status" value="1"/>
</dbReference>
<dbReference type="EMBL" id="QZKU01000074">
    <property type="protein sequence ID" value="RJP20764.1"/>
    <property type="molecule type" value="Genomic_DNA"/>
</dbReference>
<comment type="cofactor">
    <cofactor evidence="1">
        <name>thiamine diphosphate</name>
        <dbReference type="ChEBI" id="CHEBI:58937"/>
    </cofactor>
</comment>
<name>A0A3A4NYD2_ABYX5</name>
<dbReference type="PANTHER" id="PTHR43825">
    <property type="entry name" value="PYRUVATE DEHYDROGENASE E1 COMPONENT"/>
    <property type="match status" value="1"/>
</dbReference>
<proteinExistence type="inferred from homology"/>
<evidence type="ECO:0000313" key="5">
    <source>
        <dbReference type="EMBL" id="RJP20764.1"/>
    </source>
</evidence>
<dbReference type="Pfam" id="PF02779">
    <property type="entry name" value="Transket_pyr"/>
    <property type="match status" value="1"/>
</dbReference>